<feature type="domain" description="Transposase DDE" evidence="2">
    <location>
        <begin position="177"/>
        <end position="287"/>
    </location>
</feature>
<dbReference type="PANTHER" id="PTHR33408:SF2">
    <property type="entry name" value="TRANSPOSASE DDE DOMAIN-CONTAINING PROTEIN"/>
    <property type="match status" value="1"/>
</dbReference>
<evidence type="ECO:0000313" key="3">
    <source>
        <dbReference type="EMBL" id="RIA64909.1"/>
    </source>
</evidence>
<dbReference type="PANTHER" id="PTHR33408">
    <property type="entry name" value="TRANSPOSASE"/>
    <property type="match status" value="1"/>
</dbReference>
<dbReference type="Proteomes" id="UP000266506">
    <property type="component" value="Unassembled WGS sequence"/>
</dbReference>
<name>A0A397QVR9_9MOLU</name>
<keyword evidence="4" id="KW-1185">Reference proteome</keyword>
<feature type="compositionally biased region" description="Basic residues" evidence="1">
    <location>
        <begin position="316"/>
        <end position="328"/>
    </location>
</feature>
<dbReference type="Pfam" id="PF13751">
    <property type="entry name" value="DDE_Tnp_1_6"/>
    <property type="match status" value="1"/>
</dbReference>
<evidence type="ECO:0000256" key="1">
    <source>
        <dbReference type="SAM" id="MobiDB-lite"/>
    </source>
</evidence>
<dbReference type="EMBL" id="QXEV01000030">
    <property type="protein sequence ID" value="RIA64909.1"/>
    <property type="molecule type" value="Genomic_DNA"/>
</dbReference>
<evidence type="ECO:0000259" key="2">
    <source>
        <dbReference type="Pfam" id="PF13751"/>
    </source>
</evidence>
<dbReference type="InterPro" id="IPR025668">
    <property type="entry name" value="Tnp_DDE_dom"/>
</dbReference>
<dbReference type="RefSeq" id="WP_211321093.1">
    <property type="nucleotide sequence ID" value="NZ_QXEV01000030.1"/>
</dbReference>
<accession>A0A397QVR9</accession>
<sequence length="343" mass="40101">MTLKENKKHIKSYSLLVEYLQKSLEYEEKESVCGPNRNSYYKTDKDATAMCLKEDYYSGLGSNMHAAYNTQISVANGLVTAYLVTQSRSDLNDFVPLLDVHYSFYNEYPKRLCADSGYGSLTNYKYLDEHKIKNFVKYFTWEGNVSGRNPSQYRLNDDETITCLSGNIGYKINLNWHHRKAGSTFYKVEGCNNCQFSTYCKKFMKEKNEDFKIFEVTIELQKYIQQAERNLLSIEGIEMRVNRSSQVEGAFGVIKQDFQYERFRRRSINKASAEFMLVCLGYNVRKLFKHYSGDIKFNYWKAPDNIQPEIFKKPSAKRLSKKASKIKTKSVNQEAKDKYKYAN</sequence>
<proteinExistence type="predicted"/>
<evidence type="ECO:0000313" key="4">
    <source>
        <dbReference type="Proteomes" id="UP000266506"/>
    </source>
</evidence>
<dbReference type="AlphaFoldDB" id="A0A397QVR9"/>
<organism evidence="3 4">
    <name type="scientific">Anaeroplasma bactoclasticum</name>
    <dbReference type="NCBI Taxonomy" id="2088"/>
    <lineage>
        <taxon>Bacteria</taxon>
        <taxon>Bacillati</taxon>
        <taxon>Mycoplasmatota</taxon>
        <taxon>Mollicutes</taxon>
        <taxon>Anaeroplasmatales</taxon>
        <taxon>Anaeroplasmataceae</taxon>
        <taxon>Anaeroplasma</taxon>
    </lineage>
</organism>
<feature type="compositionally biased region" description="Basic and acidic residues" evidence="1">
    <location>
        <begin position="334"/>
        <end position="343"/>
    </location>
</feature>
<feature type="region of interest" description="Disordered" evidence="1">
    <location>
        <begin position="316"/>
        <end position="343"/>
    </location>
</feature>
<dbReference type="InParanoid" id="A0A397QVR9"/>
<protein>
    <submittedName>
        <fullName evidence="3">DDE family transposase</fullName>
    </submittedName>
</protein>
<reference evidence="3 4" key="1">
    <citation type="submission" date="2018-08" db="EMBL/GenBank/DDBJ databases">
        <title>Genomic Encyclopedia of Archaeal and Bacterial Type Strains, Phase II (KMG-II): from individual species to whole genera.</title>
        <authorList>
            <person name="Goeker M."/>
        </authorList>
    </citation>
    <scope>NUCLEOTIDE SEQUENCE [LARGE SCALE GENOMIC DNA]</scope>
    <source>
        <strain evidence="3 4">ATCC 27112</strain>
    </source>
</reference>
<gene>
    <name evidence="3" type="ORF">EI71_01787</name>
</gene>
<comment type="caution">
    <text evidence="3">The sequence shown here is derived from an EMBL/GenBank/DDBJ whole genome shotgun (WGS) entry which is preliminary data.</text>
</comment>